<sequence length="105" mass="11542">MRTWRALQRTTCLTFSVGIHVVLNSCPCQTAAKLSTVGFAPLHDGGQTHKVLALFAPEDLLTAVALYLADQWWSTDDIVRTSVPSREGLQQVKSVGERVVLHVLN</sequence>
<proteinExistence type="predicted"/>
<dbReference type="PANTHER" id="PTHR22442:SF3">
    <property type="entry name" value="SOLUBLE LAMIN-ASSOCIATED PROTEIN OF 75 KDA"/>
    <property type="match status" value="1"/>
</dbReference>
<dbReference type="InterPro" id="IPR029625">
    <property type="entry name" value="FAM169"/>
</dbReference>
<dbReference type="Proteomes" id="UP001623348">
    <property type="component" value="Unassembled WGS sequence"/>
</dbReference>
<evidence type="ECO:0000256" key="1">
    <source>
        <dbReference type="SAM" id="SignalP"/>
    </source>
</evidence>
<evidence type="ECO:0000313" key="3">
    <source>
        <dbReference type="Proteomes" id="UP001623348"/>
    </source>
</evidence>
<keyword evidence="3" id="KW-1185">Reference proteome</keyword>
<feature type="signal peptide" evidence="1">
    <location>
        <begin position="1"/>
        <end position="24"/>
    </location>
</feature>
<organism evidence="2 3">
    <name type="scientific">Grus japonensis</name>
    <name type="common">Japanese crane</name>
    <name type="synonym">Red-crowned crane</name>
    <dbReference type="NCBI Taxonomy" id="30415"/>
    <lineage>
        <taxon>Eukaryota</taxon>
        <taxon>Metazoa</taxon>
        <taxon>Chordata</taxon>
        <taxon>Craniata</taxon>
        <taxon>Vertebrata</taxon>
        <taxon>Euteleostomi</taxon>
        <taxon>Archelosauria</taxon>
        <taxon>Archosauria</taxon>
        <taxon>Dinosauria</taxon>
        <taxon>Saurischia</taxon>
        <taxon>Theropoda</taxon>
        <taxon>Coelurosauria</taxon>
        <taxon>Aves</taxon>
        <taxon>Neognathae</taxon>
        <taxon>Neoaves</taxon>
        <taxon>Gruiformes</taxon>
        <taxon>Gruidae</taxon>
        <taxon>Grus</taxon>
    </lineage>
</organism>
<evidence type="ECO:0000313" key="2">
    <source>
        <dbReference type="EMBL" id="GAB0208632.1"/>
    </source>
</evidence>
<dbReference type="PANTHER" id="PTHR22442">
    <property type="match status" value="1"/>
</dbReference>
<gene>
    <name evidence="2" type="ORF">GRJ2_003328900</name>
</gene>
<reference evidence="2 3" key="1">
    <citation type="submission" date="2024-06" db="EMBL/GenBank/DDBJ databases">
        <title>The draft genome of Grus japonensis, version 3.</title>
        <authorList>
            <person name="Nabeshima K."/>
            <person name="Suzuki S."/>
            <person name="Onuma M."/>
        </authorList>
    </citation>
    <scope>NUCLEOTIDE SEQUENCE [LARGE SCALE GENOMIC DNA]</scope>
    <source>
        <strain evidence="2 3">451A</strain>
    </source>
</reference>
<dbReference type="EMBL" id="BAAFJT010000277">
    <property type="protein sequence ID" value="GAB0208632.1"/>
    <property type="molecule type" value="Genomic_DNA"/>
</dbReference>
<name>A0ABC9YIX5_GRUJA</name>
<protein>
    <submittedName>
        <fullName evidence="2">Soluble lamin-associated protein of 75 kDa-like</fullName>
    </submittedName>
</protein>
<feature type="chain" id="PRO_5044877293" evidence="1">
    <location>
        <begin position="25"/>
        <end position="105"/>
    </location>
</feature>
<comment type="caution">
    <text evidence="2">The sequence shown here is derived from an EMBL/GenBank/DDBJ whole genome shotgun (WGS) entry which is preliminary data.</text>
</comment>
<accession>A0ABC9YIX5</accession>
<dbReference type="AlphaFoldDB" id="A0ABC9YIX5"/>
<keyword evidence="1" id="KW-0732">Signal</keyword>